<evidence type="ECO:0000256" key="1">
    <source>
        <dbReference type="ARBA" id="ARBA00010118"/>
    </source>
</evidence>
<keyword evidence="5" id="KW-1185">Reference proteome</keyword>
<dbReference type="GeneTree" id="ENSGT00940000172275"/>
<dbReference type="GO" id="GO:0006493">
    <property type="term" value="P:protein O-linked glycosylation"/>
    <property type="evidence" value="ECO:0007669"/>
    <property type="project" value="TreeGrafter"/>
</dbReference>
<organism evidence="4 5">
    <name type="scientific">Oncorhynchus tshawytscha</name>
    <name type="common">Chinook salmon</name>
    <name type="synonym">Salmo tshawytscha</name>
    <dbReference type="NCBI Taxonomy" id="74940"/>
    <lineage>
        <taxon>Eukaryota</taxon>
        <taxon>Metazoa</taxon>
        <taxon>Chordata</taxon>
        <taxon>Craniata</taxon>
        <taxon>Vertebrata</taxon>
        <taxon>Euteleostomi</taxon>
        <taxon>Actinopterygii</taxon>
        <taxon>Neopterygii</taxon>
        <taxon>Teleostei</taxon>
        <taxon>Protacanthopterygii</taxon>
        <taxon>Salmoniformes</taxon>
        <taxon>Salmonidae</taxon>
        <taxon>Salmoninae</taxon>
        <taxon>Oncorhynchus</taxon>
    </lineage>
</organism>
<evidence type="ECO:0000313" key="4">
    <source>
        <dbReference type="Ensembl" id="ENSOTSP00005062376.1"/>
    </source>
</evidence>
<dbReference type="Proteomes" id="UP000694402">
    <property type="component" value="Unassembled WGS sequence"/>
</dbReference>
<dbReference type="GO" id="GO:0035252">
    <property type="term" value="F:UDP-xylosyltransferase activity"/>
    <property type="evidence" value="ECO:0007669"/>
    <property type="project" value="TreeGrafter"/>
</dbReference>
<dbReference type="InterPro" id="IPR006598">
    <property type="entry name" value="CAP10"/>
</dbReference>
<feature type="domain" description="Glycosyl transferase CAP10" evidence="3">
    <location>
        <begin position="58"/>
        <end position="272"/>
    </location>
</feature>
<evidence type="ECO:0000259" key="3">
    <source>
        <dbReference type="Pfam" id="PF05686"/>
    </source>
</evidence>
<sequence>GPWLAASRRQLRRTFSVLLGNGDRWQIYLENITKATQQYKPYKQILHSLSIVLNPSSVLNDDLRPFREGVSEELMADTLRRGVGTHYQIINGKLYREHNCMFPARCSGVEHFILQVIDRRDVEMVVNVWDYPQVPGWVQLILPVLSFSKTANYHDIMYPAWTFWEGGPAETFVFILPDHFLCYSQTLCLRSAAQWPWKRKESKGFFRGSRTKGPLVLLSREATCRLNALRTVLCFSTAISTTVQYLLIFFTKDTLGRPPAQEIPLVEHCQYK</sequence>
<dbReference type="GO" id="GO:0012505">
    <property type="term" value="C:endomembrane system"/>
    <property type="evidence" value="ECO:0007669"/>
    <property type="project" value="TreeGrafter"/>
</dbReference>
<dbReference type="AlphaFoldDB" id="A0A8C8HC65"/>
<dbReference type="PANTHER" id="PTHR12203:SF35">
    <property type="entry name" value="PROTEIN O-GLUCOSYLTRANSFERASE 1"/>
    <property type="match status" value="1"/>
</dbReference>
<comment type="similarity">
    <text evidence="1">Belongs to the glycosyltransferase 90 family.</text>
</comment>
<name>A0A8C8HC65_ONCTS</name>
<dbReference type="PANTHER" id="PTHR12203">
    <property type="entry name" value="KDEL LYS-ASP-GLU-LEU CONTAINING - RELATED"/>
    <property type="match status" value="1"/>
</dbReference>
<dbReference type="GO" id="GO:0035251">
    <property type="term" value="F:UDP-glucosyltransferase activity"/>
    <property type="evidence" value="ECO:0007669"/>
    <property type="project" value="TreeGrafter"/>
</dbReference>
<accession>A0A8C8HC65</accession>
<dbReference type="InterPro" id="IPR051091">
    <property type="entry name" value="O-Glucosyltr/Glycosyltrsf_90"/>
</dbReference>
<dbReference type="Pfam" id="PF05686">
    <property type="entry name" value="Glyco_transf_90"/>
    <property type="match status" value="1"/>
</dbReference>
<reference evidence="4" key="2">
    <citation type="submission" date="2025-09" db="UniProtKB">
        <authorList>
            <consortium name="Ensembl"/>
        </authorList>
    </citation>
    <scope>IDENTIFICATION</scope>
</reference>
<evidence type="ECO:0000256" key="2">
    <source>
        <dbReference type="ARBA" id="ARBA00022679"/>
    </source>
</evidence>
<evidence type="ECO:0000313" key="5">
    <source>
        <dbReference type="Proteomes" id="UP000694402"/>
    </source>
</evidence>
<keyword evidence="2" id="KW-0808">Transferase</keyword>
<reference evidence="4" key="1">
    <citation type="submission" date="2025-08" db="UniProtKB">
        <authorList>
            <consortium name="Ensembl"/>
        </authorList>
    </citation>
    <scope>IDENTIFICATION</scope>
</reference>
<dbReference type="Ensembl" id="ENSOTST00005067846.2">
    <property type="protein sequence ID" value="ENSOTSP00005062376.1"/>
    <property type="gene ID" value="ENSOTSG00005029895.2"/>
</dbReference>
<proteinExistence type="inferred from homology"/>
<protein>
    <recommendedName>
        <fullName evidence="3">Glycosyl transferase CAP10 domain-containing protein</fullName>
    </recommendedName>
</protein>
<dbReference type="GO" id="GO:0045747">
    <property type="term" value="P:positive regulation of Notch signaling pathway"/>
    <property type="evidence" value="ECO:0007669"/>
    <property type="project" value="TreeGrafter"/>
</dbReference>